<name>A0A433DDW4_9FUNG</name>
<evidence type="ECO:0000259" key="4">
    <source>
        <dbReference type="Pfam" id="PF08154"/>
    </source>
</evidence>
<sequence length="180" mass="20389">MSQEEVTQVQVRFVTQQRKYAVIDSAILVPARLKRYGLSEIVNHLLGSGMYSPPGTLTKNPVPFDFLIEGQFLRTSLSEYLENAGLSTENLITIEYVESMLPPTPMSSFQHDDWISSVKGFSQHRYTFITSFYRACQQISNSLSHRVIRQLRSDMEHVRRMRLYLQGPHGTGKGCGVAGS</sequence>
<comment type="caution">
    <text evidence="5">The sequence shown here is derived from an EMBL/GenBank/DDBJ whole genome shotgun (WGS) entry which is preliminary data.</text>
</comment>
<evidence type="ECO:0000313" key="5">
    <source>
        <dbReference type="EMBL" id="RUP49005.1"/>
    </source>
</evidence>
<dbReference type="GO" id="GO:0005634">
    <property type="term" value="C:nucleus"/>
    <property type="evidence" value="ECO:0007669"/>
    <property type="project" value="UniProtKB-SubCell"/>
</dbReference>
<evidence type="ECO:0000256" key="2">
    <source>
        <dbReference type="ARBA" id="ARBA00022574"/>
    </source>
</evidence>
<keyword evidence="6" id="KW-1185">Reference proteome</keyword>
<feature type="domain" description="NLE" evidence="4">
    <location>
        <begin position="9"/>
        <end position="81"/>
    </location>
</feature>
<proteinExistence type="predicted"/>
<keyword evidence="2" id="KW-0853">WD repeat</keyword>
<evidence type="ECO:0000256" key="1">
    <source>
        <dbReference type="ARBA" id="ARBA00004123"/>
    </source>
</evidence>
<evidence type="ECO:0000313" key="6">
    <source>
        <dbReference type="Proteomes" id="UP000268093"/>
    </source>
</evidence>
<evidence type="ECO:0000256" key="3">
    <source>
        <dbReference type="ARBA" id="ARBA00022737"/>
    </source>
</evidence>
<dbReference type="EMBL" id="RBNI01002710">
    <property type="protein sequence ID" value="RUP49005.1"/>
    <property type="molecule type" value="Genomic_DNA"/>
</dbReference>
<accession>A0A433DDW4</accession>
<dbReference type="Pfam" id="PF08154">
    <property type="entry name" value="NLE"/>
    <property type="match status" value="1"/>
</dbReference>
<dbReference type="InterPro" id="IPR012972">
    <property type="entry name" value="NLE"/>
</dbReference>
<gene>
    <name evidence="5" type="ORF">BC936DRAFT_143494</name>
</gene>
<keyword evidence="3" id="KW-0677">Repeat</keyword>
<dbReference type="AlphaFoldDB" id="A0A433DDW4"/>
<comment type="subcellular location">
    <subcellularLocation>
        <location evidence="1">Nucleus</location>
    </subcellularLocation>
</comment>
<dbReference type="Proteomes" id="UP000268093">
    <property type="component" value="Unassembled WGS sequence"/>
</dbReference>
<dbReference type="OrthoDB" id="10251381at2759"/>
<organism evidence="5 6">
    <name type="scientific">Jimgerdemannia flammicorona</name>
    <dbReference type="NCBI Taxonomy" id="994334"/>
    <lineage>
        <taxon>Eukaryota</taxon>
        <taxon>Fungi</taxon>
        <taxon>Fungi incertae sedis</taxon>
        <taxon>Mucoromycota</taxon>
        <taxon>Mucoromycotina</taxon>
        <taxon>Endogonomycetes</taxon>
        <taxon>Endogonales</taxon>
        <taxon>Endogonaceae</taxon>
        <taxon>Jimgerdemannia</taxon>
    </lineage>
</organism>
<protein>
    <submittedName>
        <fullName evidence="5">NUC135 domain-containing protein</fullName>
    </submittedName>
</protein>
<reference evidence="5 6" key="1">
    <citation type="journal article" date="2018" name="New Phytol.">
        <title>Phylogenomics of Endogonaceae and evolution of mycorrhizas within Mucoromycota.</title>
        <authorList>
            <person name="Chang Y."/>
            <person name="Desiro A."/>
            <person name="Na H."/>
            <person name="Sandor L."/>
            <person name="Lipzen A."/>
            <person name="Clum A."/>
            <person name="Barry K."/>
            <person name="Grigoriev I.V."/>
            <person name="Martin F.M."/>
            <person name="Stajich J.E."/>
            <person name="Smith M.E."/>
            <person name="Bonito G."/>
            <person name="Spatafora J.W."/>
        </authorList>
    </citation>
    <scope>NUCLEOTIDE SEQUENCE [LARGE SCALE GENOMIC DNA]</scope>
    <source>
        <strain evidence="5 6">GMNB39</strain>
    </source>
</reference>